<evidence type="ECO:0000313" key="4">
    <source>
        <dbReference type="EMBL" id="GAA3034972.1"/>
    </source>
</evidence>
<dbReference type="Proteomes" id="UP001501532">
    <property type="component" value="Unassembled WGS sequence"/>
</dbReference>
<feature type="region of interest" description="Disordered" evidence="3">
    <location>
        <begin position="256"/>
        <end position="293"/>
    </location>
</feature>
<dbReference type="NCBIfam" id="NF005893">
    <property type="entry name" value="PRK07856.1"/>
    <property type="match status" value="1"/>
</dbReference>
<dbReference type="InterPro" id="IPR020904">
    <property type="entry name" value="Sc_DH/Rdtase_CS"/>
</dbReference>
<dbReference type="PROSITE" id="PS00061">
    <property type="entry name" value="ADH_SHORT"/>
    <property type="match status" value="1"/>
</dbReference>
<dbReference type="Gene3D" id="3.40.50.720">
    <property type="entry name" value="NAD(P)-binding Rossmann-like Domain"/>
    <property type="match status" value="1"/>
</dbReference>
<dbReference type="InterPro" id="IPR002347">
    <property type="entry name" value="SDR_fam"/>
</dbReference>
<dbReference type="PANTHER" id="PTHR43639:SF1">
    <property type="entry name" value="SHORT-CHAIN DEHYDROGENASE_REDUCTASE FAMILY PROTEIN"/>
    <property type="match status" value="1"/>
</dbReference>
<evidence type="ECO:0000313" key="5">
    <source>
        <dbReference type="Proteomes" id="UP001501532"/>
    </source>
</evidence>
<name>A0ABP6LCJ4_9ACTN</name>
<dbReference type="CDD" id="cd05233">
    <property type="entry name" value="SDR_c"/>
    <property type="match status" value="1"/>
</dbReference>
<accession>A0ABP6LCJ4</accession>
<dbReference type="SUPFAM" id="SSF51735">
    <property type="entry name" value="NAD(P)-binding Rossmann-fold domains"/>
    <property type="match status" value="1"/>
</dbReference>
<dbReference type="PRINTS" id="PR00081">
    <property type="entry name" value="GDHRDH"/>
</dbReference>
<feature type="compositionally biased region" description="Basic and acidic residues" evidence="3">
    <location>
        <begin position="256"/>
        <end position="280"/>
    </location>
</feature>
<evidence type="ECO:0000256" key="3">
    <source>
        <dbReference type="SAM" id="MobiDB-lite"/>
    </source>
</evidence>
<reference evidence="5" key="1">
    <citation type="journal article" date="2019" name="Int. J. Syst. Evol. Microbiol.">
        <title>The Global Catalogue of Microorganisms (GCM) 10K type strain sequencing project: providing services to taxonomists for standard genome sequencing and annotation.</title>
        <authorList>
            <consortium name="The Broad Institute Genomics Platform"/>
            <consortium name="The Broad Institute Genome Sequencing Center for Infectious Disease"/>
            <person name="Wu L."/>
            <person name="Ma J."/>
        </authorList>
    </citation>
    <scope>NUCLEOTIDE SEQUENCE [LARGE SCALE GENOMIC DNA]</scope>
    <source>
        <strain evidence="5">JCM 9091</strain>
    </source>
</reference>
<organism evidence="4 5">
    <name type="scientific">Streptomyces glomeratus</name>
    <dbReference type="NCBI Taxonomy" id="284452"/>
    <lineage>
        <taxon>Bacteria</taxon>
        <taxon>Bacillati</taxon>
        <taxon>Actinomycetota</taxon>
        <taxon>Actinomycetes</taxon>
        <taxon>Kitasatosporales</taxon>
        <taxon>Streptomycetaceae</taxon>
        <taxon>Streptomyces</taxon>
    </lineage>
</organism>
<dbReference type="Pfam" id="PF13561">
    <property type="entry name" value="adh_short_C2"/>
    <property type="match status" value="1"/>
</dbReference>
<gene>
    <name evidence="4" type="ORF">GCM10010448_16580</name>
</gene>
<dbReference type="PRINTS" id="PR00080">
    <property type="entry name" value="SDRFAMILY"/>
</dbReference>
<keyword evidence="2" id="KW-0560">Oxidoreductase</keyword>
<dbReference type="PANTHER" id="PTHR43639">
    <property type="entry name" value="OXIDOREDUCTASE, SHORT-CHAIN DEHYDROGENASE/REDUCTASE FAMILY (AFU_ORTHOLOGUE AFUA_5G02870)"/>
    <property type="match status" value="1"/>
</dbReference>
<protein>
    <submittedName>
        <fullName evidence="4">SDR family oxidoreductase</fullName>
    </submittedName>
</protein>
<evidence type="ECO:0000256" key="2">
    <source>
        <dbReference type="ARBA" id="ARBA00023002"/>
    </source>
</evidence>
<dbReference type="InterPro" id="IPR036291">
    <property type="entry name" value="NAD(P)-bd_dom_sf"/>
</dbReference>
<sequence>MDNSSGTTAASLRGRVAVVTGGTRGVGAGIARAFVAAGADVLVCARRPPEKPLPGTEFLRLDVRDPAAVRDCFDVLPRLDVLVNNAGGAPYRLLADVGSERHARVVELNLLAPLTVSLAAYPHLRRARGAIVMIGSVSGSRPSPGTAAYGAAKAGLESLARSMAVEWAPEVRVNTLVVGMVRTELSHLHYGDEDGIAAVSRTVPLGRLAEPYDIGEAAVFLASDAAAYVTGASLLVHGGGERPAFLDAATVNKGIRDSIGKSRDTSREGSRDEGSRDKGIQGKGSQDARGGTT</sequence>
<keyword evidence="5" id="KW-1185">Reference proteome</keyword>
<comment type="caution">
    <text evidence="4">The sequence shown here is derived from an EMBL/GenBank/DDBJ whole genome shotgun (WGS) entry which is preliminary data.</text>
</comment>
<dbReference type="EMBL" id="BAAAUF010000012">
    <property type="protein sequence ID" value="GAA3034972.1"/>
    <property type="molecule type" value="Genomic_DNA"/>
</dbReference>
<comment type="similarity">
    <text evidence="1">Belongs to the short-chain dehydrogenases/reductases (SDR) family.</text>
</comment>
<evidence type="ECO:0000256" key="1">
    <source>
        <dbReference type="ARBA" id="ARBA00006484"/>
    </source>
</evidence>
<proteinExistence type="inferred from homology"/>